<dbReference type="FunFam" id="3.30.420.10:FF:000032">
    <property type="entry name" value="Retrovirus-related Pol polyprotein from transposon 297-like Protein"/>
    <property type="match status" value="1"/>
</dbReference>
<dbReference type="PROSITE" id="PS00141">
    <property type="entry name" value="ASP_PROTEASE"/>
    <property type="match status" value="1"/>
</dbReference>
<comment type="caution">
    <text evidence="15">The sequence shown here is derived from an EMBL/GenBank/DDBJ whole genome shotgun (WGS) entry which is preliminary data.</text>
</comment>
<dbReference type="PANTHER" id="PTHR37984:SF5">
    <property type="entry name" value="PROTEIN NYNRIN-LIKE"/>
    <property type="match status" value="1"/>
</dbReference>
<dbReference type="GO" id="GO:0003723">
    <property type="term" value="F:RNA binding"/>
    <property type="evidence" value="ECO:0007669"/>
    <property type="project" value="UniProtKB-KW"/>
</dbReference>
<dbReference type="GO" id="GO:0006508">
    <property type="term" value="P:proteolysis"/>
    <property type="evidence" value="ECO:0007669"/>
    <property type="project" value="InterPro"/>
</dbReference>
<sequence>MEAHHDPTDKISNFSSCSLPIVSIRIGDIMCNALIDTGATLNILSSSILKKLTNIKEIDAPPIELKTINGVSVATHRVIECNVEIGKSNFLAHMVTTNNDLSPSFDVILGLNFLNMHNFIIDCTANCLRNSQVEVNWNFSRVFPQTCGYSLEHNFENLQNRENSSFKEVNENDHSVYNCDVTLGRVFSKVTIPPLSQRYVDIKLDNPTINALSSSKPLLIEKEKNSLSTSFLVSRSVSHLSKSSTCLALVLNLNDTPLTLNKGMVIANVSPIHEFASIENVNCVSSGNSNDNKNWLKEIKLNHLTSSQQQQVLELLNKYNNVFAQNISDLGECGIIKHTIQLTDDIPTRQKPYRVPYNLKNEMKNQINILLDAGIIQPSTSPYCAPVLLVKKSDGSFRLVADLRKLNSKTIPDNFPLPKIDEMIDQLSGAKFFSTMDLTSGFHQMSMHPDHMHYTGIATEFGLFEYKRLPFGLKNASASFQRLMSIVLAGLSDLQIACYIDDVIIASHNFQDHLQRLELVFQRLTAANLKVKPSKCSFLQFEISFLGHTVREGQVLPDPKNLDSIKNTMPPRTKKQVRSFLGLTGFYRKFIPNYSKKAIPLTNLTKETSKFTWSEKEQLAFDSLKNCLISEPCLSLPDFSKPFALCSDASKFSLGAVLIQEDDTGFQHPVAFASRKLGPTEIKYSCRGFAKTSKAPVQRIPTTDFPFQKCAFDAVGPLVTSTFGNKFIIVISDYFTRYAEAYPVPNIQSSTVARVLLDFISRHGIMETLYSDRGSNFLSEAMMEVYQRLGISKRHTLSFNPQGNGLVERLNKTLIDTLSHLVSETQEDWCQQLPLALMAFRNAYHRTVEETPAFLLYGRDPVMPYDLIFSDPVRTYSDTPSYAQQLVNRLQSTYTLVKNNLEKSADEIQKHQKPFPKSKQICVGNLVYLHTPKIKLHTSKKLAKQNQGPFRVVKQNSLVSFEIQHINQPSNKQTVHVNRLVKVVERDTFPCIQDSSKNHCSSSHSLERQPDEDETSKLYPPYTLPYKDPGEDVFTPLNQQIASSSAVSTPAVTNNSQTGVLPRSCPYDLRPRNANGFVY</sequence>
<dbReference type="InterPro" id="IPR001584">
    <property type="entry name" value="Integrase_cat-core"/>
</dbReference>
<dbReference type="Pfam" id="PF22938">
    <property type="entry name" value="Integrase_p58_C"/>
    <property type="match status" value="1"/>
</dbReference>
<dbReference type="SUPFAM" id="SSF56672">
    <property type="entry name" value="DNA/RNA polymerases"/>
    <property type="match status" value="1"/>
</dbReference>
<dbReference type="EMBL" id="BGPR01103645">
    <property type="protein sequence ID" value="GBM67059.1"/>
    <property type="molecule type" value="Genomic_DNA"/>
</dbReference>
<dbReference type="AlphaFoldDB" id="A0A4Y2HPP5"/>
<keyword evidence="7" id="KW-0460">Magnesium</keyword>
<dbReference type="PROSITE" id="PS50994">
    <property type="entry name" value="INTEGRASE"/>
    <property type="match status" value="1"/>
</dbReference>
<dbReference type="CDD" id="cd00303">
    <property type="entry name" value="retropepsin_like"/>
    <property type="match status" value="1"/>
</dbReference>
<dbReference type="GO" id="GO:0042575">
    <property type="term" value="C:DNA polymerase complex"/>
    <property type="evidence" value="ECO:0007669"/>
    <property type="project" value="UniProtKB-ARBA"/>
</dbReference>
<dbReference type="InterPro" id="IPR000477">
    <property type="entry name" value="RT_dom"/>
</dbReference>
<keyword evidence="6" id="KW-0378">Hydrolase</keyword>
<protein>
    <recommendedName>
        <fullName evidence="1">RNA-directed DNA polymerase</fullName>
        <ecNumber evidence="1">2.7.7.49</ecNumber>
    </recommendedName>
</protein>
<accession>A0A4Y2HPP5</accession>
<keyword evidence="10" id="KW-0695">RNA-directed DNA polymerase</keyword>
<evidence type="ECO:0000313" key="16">
    <source>
        <dbReference type="Proteomes" id="UP000499080"/>
    </source>
</evidence>
<feature type="region of interest" description="Disordered" evidence="12">
    <location>
        <begin position="995"/>
        <end position="1022"/>
    </location>
</feature>
<evidence type="ECO:0000256" key="11">
    <source>
        <dbReference type="ARBA" id="ARBA00023268"/>
    </source>
</evidence>
<evidence type="ECO:0000259" key="14">
    <source>
        <dbReference type="PROSITE" id="PS50994"/>
    </source>
</evidence>
<dbReference type="Proteomes" id="UP000499080">
    <property type="component" value="Unassembled WGS sequence"/>
</dbReference>
<feature type="domain" description="Reverse transcriptase" evidence="13">
    <location>
        <begin position="371"/>
        <end position="550"/>
    </location>
</feature>
<dbReference type="InterPro" id="IPR012337">
    <property type="entry name" value="RNaseH-like_sf"/>
</dbReference>
<dbReference type="InterPro" id="IPR054465">
    <property type="entry name" value="Integrase_p58-like_C"/>
</dbReference>
<gene>
    <name evidence="15" type="primary">pol_3432</name>
    <name evidence="15" type="ORF">AVEN_207340_1</name>
</gene>
<evidence type="ECO:0000256" key="5">
    <source>
        <dbReference type="ARBA" id="ARBA00022759"/>
    </source>
</evidence>
<dbReference type="Gene3D" id="3.30.70.270">
    <property type="match status" value="2"/>
</dbReference>
<dbReference type="InterPro" id="IPR001969">
    <property type="entry name" value="Aspartic_peptidase_AS"/>
</dbReference>
<name>A0A4Y2HPP5_ARAVE</name>
<evidence type="ECO:0000259" key="13">
    <source>
        <dbReference type="PROSITE" id="PS50878"/>
    </source>
</evidence>
<dbReference type="Gene3D" id="3.30.420.10">
    <property type="entry name" value="Ribonuclease H-like superfamily/Ribonuclease H"/>
    <property type="match status" value="1"/>
</dbReference>
<dbReference type="PANTHER" id="PTHR37984">
    <property type="entry name" value="PROTEIN CBG26694"/>
    <property type="match status" value="1"/>
</dbReference>
<evidence type="ECO:0000256" key="4">
    <source>
        <dbReference type="ARBA" id="ARBA00022722"/>
    </source>
</evidence>
<keyword evidence="3" id="KW-0548">Nucleotidyltransferase</keyword>
<evidence type="ECO:0000256" key="7">
    <source>
        <dbReference type="ARBA" id="ARBA00022842"/>
    </source>
</evidence>
<evidence type="ECO:0000256" key="10">
    <source>
        <dbReference type="ARBA" id="ARBA00022918"/>
    </source>
</evidence>
<keyword evidence="11" id="KW-0511">Multifunctional enzyme</keyword>
<dbReference type="Pfam" id="PF00078">
    <property type="entry name" value="RVT_1"/>
    <property type="match status" value="1"/>
</dbReference>
<keyword evidence="8" id="KW-0694">RNA-binding</keyword>
<dbReference type="CDD" id="cd01647">
    <property type="entry name" value="RT_LTR"/>
    <property type="match status" value="1"/>
</dbReference>
<dbReference type="GO" id="GO:0004190">
    <property type="term" value="F:aspartic-type endopeptidase activity"/>
    <property type="evidence" value="ECO:0007669"/>
    <property type="project" value="InterPro"/>
</dbReference>
<evidence type="ECO:0000256" key="9">
    <source>
        <dbReference type="ARBA" id="ARBA00022908"/>
    </source>
</evidence>
<evidence type="ECO:0000256" key="8">
    <source>
        <dbReference type="ARBA" id="ARBA00022884"/>
    </source>
</evidence>
<reference evidence="15 16" key="1">
    <citation type="journal article" date="2019" name="Sci. Rep.">
        <title>Orb-weaving spider Araneus ventricosus genome elucidates the spidroin gene catalogue.</title>
        <authorList>
            <person name="Kono N."/>
            <person name="Nakamura H."/>
            <person name="Ohtoshi R."/>
            <person name="Moran D.A.P."/>
            <person name="Shinohara A."/>
            <person name="Yoshida Y."/>
            <person name="Fujiwara M."/>
            <person name="Mori M."/>
            <person name="Tomita M."/>
            <person name="Arakawa K."/>
        </authorList>
    </citation>
    <scope>NUCLEOTIDE SEQUENCE [LARGE SCALE GENOMIC DNA]</scope>
</reference>
<dbReference type="GO" id="GO:0015074">
    <property type="term" value="P:DNA integration"/>
    <property type="evidence" value="ECO:0007669"/>
    <property type="project" value="UniProtKB-KW"/>
</dbReference>
<dbReference type="Pfam" id="PF13975">
    <property type="entry name" value="gag-asp_proteas"/>
    <property type="match status" value="1"/>
</dbReference>
<dbReference type="GO" id="GO:0004519">
    <property type="term" value="F:endonuclease activity"/>
    <property type="evidence" value="ECO:0007669"/>
    <property type="project" value="UniProtKB-KW"/>
</dbReference>
<evidence type="ECO:0000256" key="1">
    <source>
        <dbReference type="ARBA" id="ARBA00012493"/>
    </source>
</evidence>
<keyword evidence="16" id="KW-1185">Reference proteome</keyword>
<organism evidence="15 16">
    <name type="scientific">Araneus ventricosus</name>
    <name type="common">Orbweaver spider</name>
    <name type="synonym">Epeira ventricosa</name>
    <dbReference type="NCBI Taxonomy" id="182803"/>
    <lineage>
        <taxon>Eukaryota</taxon>
        <taxon>Metazoa</taxon>
        <taxon>Ecdysozoa</taxon>
        <taxon>Arthropoda</taxon>
        <taxon>Chelicerata</taxon>
        <taxon>Arachnida</taxon>
        <taxon>Araneae</taxon>
        <taxon>Araneomorphae</taxon>
        <taxon>Entelegynae</taxon>
        <taxon>Araneoidea</taxon>
        <taxon>Araneidae</taxon>
        <taxon>Araneus</taxon>
    </lineage>
</organism>
<dbReference type="Gene3D" id="3.10.10.10">
    <property type="entry name" value="HIV Type 1 Reverse Transcriptase, subunit A, domain 1"/>
    <property type="match status" value="1"/>
</dbReference>
<dbReference type="InterPro" id="IPR050951">
    <property type="entry name" value="Retrovirus_Pol_polyprotein"/>
</dbReference>
<dbReference type="FunFam" id="3.30.70.270:FF:000020">
    <property type="entry name" value="Transposon Tf2-6 polyprotein-like Protein"/>
    <property type="match status" value="1"/>
</dbReference>
<evidence type="ECO:0000256" key="3">
    <source>
        <dbReference type="ARBA" id="ARBA00022695"/>
    </source>
</evidence>
<dbReference type="PROSITE" id="PS50878">
    <property type="entry name" value="RT_POL"/>
    <property type="match status" value="1"/>
</dbReference>
<evidence type="ECO:0000313" key="15">
    <source>
        <dbReference type="EMBL" id="GBM67059.1"/>
    </source>
</evidence>
<evidence type="ECO:0000256" key="6">
    <source>
        <dbReference type="ARBA" id="ARBA00022801"/>
    </source>
</evidence>
<keyword evidence="5" id="KW-0255">Endonuclease</keyword>
<evidence type="ECO:0000256" key="2">
    <source>
        <dbReference type="ARBA" id="ARBA00022679"/>
    </source>
</evidence>
<proteinExistence type="predicted"/>
<dbReference type="InterPro" id="IPR043502">
    <property type="entry name" value="DNA/RNA_pol_sf"/>
</dbReference>
<dbReference type="InterPro" id="IPR043128">
    <property type="entry name" value="Rev_trsase/Diguanyl_cyclase"/>
</dbReference>
<dbReference type="InterPro" id="IPR041577">
    <property type="entry name" value="RT_RNaseH_2"/>
</dbReference>
<dbReference type="InterPro" id="IPR036397">
    <property type="entry name" value="RNaseH_sf"/>
</dbReference>
<dbReference type="Pfam" id="PF17919">
    <property type="entry name" value="RT_RNaseH_2"/>
    <property type="match status" value="1"/>
</dbReference>
<dbReference type="SUPFAM" id="SSF53098">
    <property type="entry name" value="Ribonuclease H-like"/>
    <property type="match status" value="1"/>
</dbReference>
<keyword evidence="4" id="KW-0540">Nuclease</keyword>
<dbReference type="OrthoDB" id="6473576at2759"/>
<evidence type="ECO:0000256" key="12">
    <source>
        <dbReference type="SAM" id="MobiDB-lite"/>
    </source>
</evidence>
<dbReference type="Pfam" id="PF00665">
    <property type="entry name" value="rve"/>
    <property type="match status" value="1"/>
</dbReference>
<dbReference type="GO" id="GO:0003964">
    <property type="term" value="F:RNA-directed DNA polymerase activity"/>
    <property type="evidence" value="ECO:0007669"/>
    <property type="project" value="UniProtKB-KW"/>
</dbReference>
<dbReference type="SUPFAM" id="SSF50630">
    <property type="entry name" value="Acid proteases"/>
    <property type="match status" value="1"/>
</dbReference>
<dbReference type="Gene3D" id="2.40.70.10">
    <property type="entry name" value="Acid Proteases"/>
    <property type="match status" value="1"/>
</dbReference>
<dbReference type="Gene3D" id="3.10.20.370">
    <property type="match status" value="1"/>
</dbReference>
<dbReference type="InterPro" id="IPR021109">
    <property type="entry name" value="Peptidase_aspartic_dom_sf"/>
</dbReference>
<dbReference type="EC" id="2.7.7.49" evidence="1"/>
<keyword evidence="2" id="KW-0808">Transferase</keyword>
<keyword evidence="9" id="KW-0229">DNA integration</keyword>
<feature type="domain" description="Integrase catalytic" evidence="14">
    <location>
        <begin position="702"/>
        <end position="860"/>
    </location>
</feature>